<evidence type="ECO:0000256" key="1">
    <source>
        <dbReference type="SAM" id="Phobius"/>
    </source>
</evidence>
<protein>
    <submittedName>
        <fullName evidence="2">Uncharacterized protein</fullName>
    </submittedName>
</protein>
<dbReference type="OrthoDB" id="5900317at2"/>
<organism evidence="2 3">
    <name type="scientific">Vibrio tapetis subsp. tapetis</name>
    <dbReference type="NCBI Taxonomy" id="1671868"/>
    <lineage>
        <taxon>Bacteria</taxon>
        <taxon>Pseudomonadati</taxon>
        <taxon>Pseudomonadota</taxon>
        <taxon>Gammaproteobacteria</taxon>
        <taxon>Vibrionales</taxon>
        <taxon>Vibrionaceae</taxon>
        <taxon>Vibrio</taxon>
    </lineage>
</organism>
<sequence>MDKRYNPIKWKTLLALFLAFVALKFNWFFIWGVFCWFWGRENLRSKEAFFVERVERSKNPILFTVIIISWFLMGALYFYMDHRIYDFFYSL</sequence>
<evidence type="ECO:0000313" key="2">
    <source>
        <dbReference type="EMBL" id="SON49829.1"/>
    </source>
</evidence>
<proteinExistence type="predicted"/>
<feature type="transmembrane region" description="Helical" evidence="1">
    <location>
        <begin position="12"/>
        <end position="39"/>
    </location>
</feature>
<dbReference type="Proteomes" id="UP000235828">
    <property type="component" value="Chromosome A"/>
</dbReference>
<reference evidence="2 3" key="1">
    <citation type="submission" date="2017-10" db="EMBL/GenBank/DDBJ databases">
        <authorList>
            <person name="Banno H."/>
            <person name="Chua N.-H."/>
        </authorList>
    </citation>
    <scope>NUCLEOTIDE SEQUENCE [LARGE SCALE GENOMIC DNA]</scope>
    <source>
        <strain evidence="2">Vibrio tapetis CECT4600</strain>
    </source>
</reference>
<dbReference type="KEGG" id="vta:A1850"/>
<accession>A0A2N8ZD45</accession>
<dbReference type="EMBL" id="LT960611">
    <property type="protein sequence ID" value="SON49829.1"/>
    <property type="molecule type" value="Genomic_DNA"/>
</dbReference>
<feature type="transmembrane region" description="Helical" evidence="1">
    <location>
        <begin position="59"/>
        <end position="80"/>
    </location>
</feature>
<evidence type="ECO:0000313" key="3">
    <source>
        <dbReference type="Proteomes" id="UP000235828"/>
    </source>
</evidence>
<name>A0A2N8ZD45_9VIBR</name>
<dbReference type="AlphaFoldDB" id="A0A2N8ZD45"/>
<gene>
    <name evidence="2" type="ORF">VTAP4600_A1850</name>
</gene>
<keyword evidence="1" id="KW-1133">Transmembrane helix</keyword>
<keyword evidence="3" id="KW-1185">Reference proteome</keyword>
<keyword evidence="1" id="KW-0812">Transmembrane</keyword>
<dbReference type="RefSeq" id="WP_102522435.1">
    <property type="nucleotide sequence ID" value="NZ_LT960611.1"/>
</dbReference>
<keyword evidence="1" id="KW-0472">Membrane</keyword>